<dbReference type="PANTHER" id="PTHR31447">
    <property type="entry name" value="HYDROXYPROLINE-RICH GLYCOPROTEIN FAMILY PROTEIN-RELATED"/>
    <property type="match status" value="1"/>
</dbReference>
<feature type="compositionally biased region" description="Polar residues" evidence="2">
    <location>
        <begin position="19"/>
        <end position="40"/>
    </location>
</feature>
<dbReference type="PROSITE" id="PS51471">
    <property type="entry name" value="FE2OG_OXY"/>
    <property type="match status" value="1"/>
</dbReference>
<feature type="region of interest" description="Disordered" evidence="2">
    <location>
        <begin position="1"/>
        <end position="83"/>
    </location>
</feature>
<comment type="caution">
    <text evidence="4">The sequence shown here is derived from an EMBL/GenBank/DDBJ whole genome shotgun (WGS) entry which is preliminary data.</text>
</comment>
<dbReference type="Pfam" id="PF13532">
    <property type="entry name" value="2OG-FeII_Oxy_2"/>
    <property type="match status" value="1"/>
</dbReference>
<dbReference type="Proteomes" id="UP000708148">
    <property type="component" value="Unassembled WGS sequence"/>
</dbReference>
<reference evidence="4" key="1">
    <citation type="submission" date="2020-12" db="EMBL/GenBank/DDBJ databases">
        <authorList>
            <person name="Iha C."/>
        </authorList>
    </citation>
    <scope>NUCLEOTIDE SEQUENCE</scope>
</reference>
<dbReference type="InterPro" id="IPR037151">
    <property type="entry name" value="AlkB-like_sf"/>
</dbReference>
<sequence length="609" mass="65717">MAPQRKGTLPGPGVHPLSRISSNSAELQLSASSMSPSNSKVVHCKRGIIHPLSQPLEPPKKEARPNCRDTLVPSPQGPSSAWCTESSVASSAWSRMTLPQSSSQGGWKLANGVQEQPQLPSGHQGGTTRGLGTDMNSDQAYNEMFPTLGVAAKLTKKGGFGKFPKKKMQALEVSSLTDQDADACRAGLLTGEGSGDLQPVSSIRLACGCDGGHQHDEGKPCDAITPKSDASAHSALREDAVKSDHDVLHSKPIPRQLVAGPAMVSHWPALGTSPAQAVHTDVEPASHTSKSEDCESPVAWKPVNVWTKDRVKALVVQRFGAVAKMNGSAQPAPSQGLQGDAEDAELRAGLRVVSERSITDGQRRQQLKTTSNFVHREHVKGEGMRNVLAGLELVENLLSLEEQNNLVEKVEAWLSLGEKKRMLGRTYTAPSKWMRGKGRRTIQFGCCYNYATDGQGRPPGILVEDPVEDMPPVLVSLAQRLVRWGVLPANRQPDSAIVNVYEPGDCIPPHIDNHDFVRPFVTISLLSTAPINFGTHIQVLGPGDFSSPYQIMLPPRSCLVLKGAGADKAQHCIPSVKERRISITMRQMATQFAKEIAKNKAEGKWGRSR</sequence>
<dbReference type="EMBL" id="CAJHUC010000945">
    <property type="protein sequence ID" value="CAD7699039.1"/>
    <property type="molecule type" value="Genomic_DNA"/>
</dbReference>
<dbReference type="InterPro" id="IPR005123">
    <property type="entry name" value="Oxoglu/Fe-dep_dioxygenase_dom"/>
</dbReference>
<dbReference type="AlphaFoldDB" id="A0A8S1IVT1"/>
<organism evidence="4 5">
    <name type="scientific">Ostreobium quekettii</name>
    <dbReference type="NCBI Taxonomy" id="121088"/>
    <lineage>
        <taxon>Eukaryota</taxon>
        <taxon>Viridiplantae</taxon>
        <taxon>Chlorophyta</taxon>
        <taxon>core chlorophytes</taxon>
        <taxon>Ulvophyceae</taxon>
        <taxon>TCBD clade</taxon>
        <taxon>Bryopsidales</taxon>
        <taxon>Ostreobineae</taxon>
        <taxon>Ostreobiaceae</taxon>
        <taxon>Ostreobium</taxon>
    </lineage>
</organism>
<keyword evidence="5" id="KW-1185">Reference proteome</keyword>
<feature type="domain" description="Fe2OG dioxygenase" evidence="3">
    <location>
        <begin position="492"/>
        <end position="589"/>
    </location>
</feature>
<proteinExistence type="inferred from homology"/>
<dbReference type="GO" id="GO:0032451">
    <property type="term" value="F:demethylase activity"/>
    <property type="evidence" value="ECO:0007669"/>
    <property type="project" value="InterPro"/>
</dbReference>
<feature type="compositionally biased region" description="Basic and acidic residues" evidence="2">
    <location>
        <begin position="58"/>
        <end position="67"/>
    </location>
</feature>
<evidence type="ECO:0000313" key="5">
    <source>
        <dbReference type="Proteomes" id="UP000708148"/>
    </source>
</evidence>
<dbReference type="InterPro" id="IPR027450">
    <property type="entry name" value="AlkB-like"/>
</dbReference>
<dbReference type="GO" id="GO:0003729">
    <property type="term" value="F:mRNA binding"/>
    <property type="evidence" value="ECO:0007669"/>
    <property type="project" value="InterPro"/>
</dbReference>
<dbReference type="PANTHER" id="PTHR31447:SF23">
    <property type="entry name" value="2-OXOGLUTARATE AND FE(II)-DEPENDENT OXYGENASE SUPERFAMILY PROTEIN"/>
    <property type="match status" value="1"/>
</dbReference>
<dbReference type="Gene3D" id="2.60.120.590">
    <property type="entry name" value="Alpha-ketoglutarate-dependent dioxygenase AlkB-like"/>
    <property type="match status" value="1"/>
</dbReference>
<dbReference type="OrthoDB" id="271595at2759"/>
<dbReference type="GO" id="GO:0006402">
    <property type="term" value="P:mRNA catabolic process"/>
    <property type="evidence" value="ECO:0007669"/>
    <property type="project" value="InterPro"/>
</dbReference>
<protein>
    <recommendedName>
        <fullName evidence="3">Fe2OG dioxygenase domain-containing protein</fullName>
    </recommendedName>
</protein>
<evidence type="ECO:0000259" key="3">
    <source>
        <dbReference type="PROSITE" id="PS51471"/>
    </source>
</evidence>
<name>A0A8S1IVT1_9CHLO</name>
<dbReference type="SUPFAM" id="SSF51197">
    <property type="entry name" value="Clavaminate synthase-like"/>
    <property type="match status" value="1"/>
</dbReference>
<evidence type="ECO:0000256" key="1">
    <source>
        <dbReference type="ARBA" id="ARBA00007879"/>
    </source>
</evidence>
<accession>A0A8S1IVT1</accession>
<evidence type="ECO:0000313" key="4">
    <source>
        <dbReference type="EMBL" id="CAD7699039.1"/>
    </source>
</evidence>
<gene>
    <name evidence="4" type="ORF">OSTQU699_LOCUS4398</name>
</gene>
<comment type="similarity">
    <text evidence="1">Belongs to the alkB family.</text>
</comment>
<evidence type="ECO:0000256" key="2">
    <source>
        <dbReference type="SAM" id="MobiDB-lite"/>
    </source>
</evidence>
<dbReference type="InterPro" id="IPR044842">
    <property type="entry name" value="ALKBH9B/ALKBH10B-like"/>
</dbReference>